<dbReference type="GO" id="GO:0016567">
    <property type="term" value="P:protein ubiquitination"/>
    <property type="evidence" value="ECO:0007669"/>
    <property type="project" value="TreeGrafter"/>
</dbReference>
<evidence type="ECO:0000259" key="7">
    <source>
        <dbReference type="PROSITE" id="PS50089"/>
    </source>
</evidence>
<dbReference type="GO" id="GO:0008270">
    <property type="term" value="F:zinc ion binding"/>
    <property type="evidence" value="ECO:0007669"/>
    <property type="project" value="UniProtKB-KW"/>
</dbReference>
<evidence type="ECO:0000256" key="4">
    <source>
        <dbReference type="ARBA" id="ARBA00022771"/>
    </source>
</evidence>
<dbReference type="SUPFAM" id="SSF57850">
    <property type="entry name" value="RING/U-box"/>
    <property type="match status" value="1"/>
</dbReference>
<dbReference type="OrthoDB" id="3365801at2759"/>
<keyword evidence="4 6" id="KW-0863">Zinc-finger</keyword>
<feature type="domain" description="RING-type" evidence="7">
    <location>
        <begin position="68"/>
        <end position="109"/>
    </location>
</feature>
<comment type="catalytic activity">
    <reaction evidence="1">
        <text>S-ubiquitinyl-[E2 ubiquitin-conjugating enzyme]-L-cysteine + [acceptor protein]-L-lysine = [E2 ubiquitin-conjugating enzyme]-L-cysteine + N(6)-ubiquitinyl-[acceptor protein]-L-lysine.</text>
        <dbReference type="EC" id="2.3.2.27"/>
    </reaction>
</comment>
<dbReference type="Gene3D" id="3.30.40.10">
    <property type="entry name" value="Zinc/RING finger domain, C3HC4 (zinc finger)"/>
    <property type="match status" value="1"/>
</dbReference>
<dbReference type="GO" id="GO:0005737">
    <property type="term" value="C:cytoplasm"/>
    <property type="evidence" value="ECO:0007669"/>
    <property type="project" value="TreeGrafter"/>
</dbReference>
<keyword evidence="9" id="KW-1185">Reference proteome</keyword>
<dbReference type="GO" id="GO:0061630">
    <property type="term" value="F:ubiquitin protein ligase activity"/>
    <property type="evidence" value="ECO:0007669"/>
    <property type="project" value="UniProtKB-EC"/>
</dbReference>
<dbReference type="PANTHER" id="PTHR15710:SF217">
    <property type="entry name" value="E3 UBIQUITIN-PROTEIN LIGASE RDUF2"/>
    <property type="match status" value="1"/>
</dbReference>
<keyword evidence="3" id="KW-0479">Metal-binding</keyword>
<dbReference type="Gramene" id="Vigun06g022175.1.v1.2">
    <property type="protein sequence ID" value="Vigun06g022175.1.v1.2.CDS.1"/>
    <property type="gene ID" value="Vigun06g022175.v1.2"/>
</dbReference>
<dbReference type="Proteomes" id="UP000501690">
    <property type="component" value="Linkage Group LG3"/>
</dbReference>
<gene>
    <name evidence="8" type="ORF">DEO72_LG3g1336</name>
</gene>
<accession>A0A4D6LEA2</accession>
<dbReference type="InterPro" id="IPR001841">
    <property type="entry name" value="Znf_RING"/>
</dbReference>
<dbReference type="AlphaFoldDB" id="A0A4D6LEA2"/>
<evidence type="ECO:0000313" key="8">
    <source>
        <dbReference type="EMBL" id="QCD86810.1"/>
    </source>
</evidence>
<evidence type="ECO:0000256" key="6">
    <source>
        <dbReference type="PROSITE-ProRule" id="PRU00175"/>
    </source>
</evidence>
<evidence type="ECO:0000256" key="3">
    <source>
        <dbReference type="ARBA" id="ARBA00022723"/>
    </source>
</evidence>
<reference evidence="8 9" key="1">
    <citation type="submission" date="2019-04" db="EMBL/GenBank/DDBJ databases">
        <title>An improved genome assembly and genetic linkage map for asparagus bean, Vigna unguiculata ssp. sesquipedialis.</title>
        <authorList>
            <person name="Xia Q."/>
            <person name="Zhang R."/>
            <person name="Dong Y."/>
        </authorList>
    </citation>
    <scope>NUCLEOTIDE SEQUENCE [LARGE SCALE GENOMIC DNA]</scope>
    <source>
        <tissue evidence="8">Leaf</tissue>
    </source>
</reference>
<evidence type="ECO:0000313" key="9">
    <source>
        <dbReference type="Proteomes" id="UP000501690"/>
    </source>
</evidence>
<dbReference type="SMART" id="SM00184">
    <property type="entry name" value="RING"/>
    <property type="match status" value="1"/>
</dbReference>
<organism evidence="8 9">
    <name type="scientific">Vigna unguiculata</name>
    <name type="common">Cowpea</name>
    <dbReference type="NCBI Taxonomy" id="3917"/>
    <lineage>
        <taxon>Eukaryota</taxon>
        <taxon>Viridiplantae</taxon>
        <taxon>Streptophyta</taxon>
        <taxon>Embryophyta</taxon>
        <taxon>Tracheophyta</taxon>
        <taxon>Spermatophyta</taxon>
        <taxon>Magnoliopsida</taxon>
        <taxon>eudicotyledons</taxon>
        <taxon>Gunneridae</taxon>
        <taxon>Pentapetalae</taxon>
        <taxon>rosids</taxon>
        <taxon>fabids</taxon>
        <taxon>Fabales</taxon>
        <taxon>Fabaceae</taxon>
        <taxon>Papilionoideae</taxon>
        <taxon>50 kb inversion clade</taxon>
        <taxon>NPAAA clade</taxon>
        <taxon>indigoferoid/millettioid clade</taxon>
        <taxon>Phaseoleae</taxon>
        <taxon>Vigna</taxon>
    </lineage>
</organism>
<dbReference type="PROSITE" id="PS50089">
    <property type="entry name" value="ZF_RING_2"/>
    <property type="match status" value="1"/>
</dbReference>
<dbReference type="EC" id="2.3.2.27" evidence="2"/>
<proteinExistence type="predicted"/>
<evidence type="ECO:0000256" key="5">
    <source>
        <dbReference type="ARBA" id="ARBA00022833"/>
    </source>
</evidence>
<protein>
    <recommendedName>
        <fullName evidence="2">RING-type E3 ubiquitin transferase</fullName>
        <ecNumber evidence="2">2.3.2.27</ecNumber>
    </recommendedName>
</protein>
<dbReference type="PANTHER" id="PTHR15710">
    <property type="entry name" value="E3 UBIQUITIN-PROTEIN LIGASE PRAJA"/>
    <property type="match status" value="1"/>
</dbReference>
<dbReference type="EMBL" id="CP039347">
    <property type="protein sequence ID" value="QCD86810.1"/>
    <property type="molecule type" value="Genomic_DNA"/>
</dbReference>
<evidence type="ECO:0000256" key="2">
    <source>
        <dbReference type="ARBA" id="ARBA00012483"/>
    </source>
</evidence>
<sequence>MESPHYFPALMMLSDDRHSLVEEFLLEFGIDPAAEAAPIQYLGMIPASDEAVQTSLQKCRVVTENECCSICLEEMNVNDECHKMPCNHAFHHTCILTWLRTSHVCPLCRFPLQTNKE</sequence>
<keyword evidence="5" id="KW-0862">Zinc</keyword>
<dbReference type="Pfam" id="PF13639">
    <property type="entry name" value="zf-RING_2"/>
    <property type="match status" value="1"/>
</dbReference>
<name>A0A4D6LEA2_VIGUN</name>
<evidence type="ECO:0000256" key="1">
    <source>
        <dbReference type="ARBA" id="ARBA00000900"/>
    </source>
</evidence>
<dbReference type="InterPro" id="IPR013083">
    <property type="entry name" value="Znf_RING/FYVE/PHD"/>
</dbReference>